<keyword evidence="2" id="KW-0812">Transmembrane</keyword>
<dbReference type="AlphaFoldDB" id="A0A553HXH8"/>
<reference evidence="4" key="1">
    <citation type="submission" date="2019-06" db="EMBL/GenBank/DDBJ databases">
        <title>Draft genome sequence of the griseofulvin-producing fungus Xylaria cubensis strain G536.</title>
        <authorList>
            <person name="Mead M.E."/>
            <person name="Raja H.A."/>
            <person name="Steenwyk J.L."/>
            <person name="Knowles S.L."/>
            <person name="Oberlies N.H."/>
            <person name="Rokas A."/>
        </authorList>
    </citation>
    <scope>NUCLEOTIDE SEQUENCE [LARGE SCALE GENOMIC DNA]</scope>
    <source>
        <strain evidence="4">G536</strain>
    </source>
</reference>
<feature type="compositionally biased region" description="Pro residues" evidence="1">
    <location>
        <begin position="408"/>
        <end position="424"/>
    </location>
</feature>
<feature type="compositionally biased region" description="Low complexity" evidence="1">
    <location>
        <begin position="170"/>
        <end position="197"/>
    </location>
</feature>
<feature type="region of interest" description="Disordered" evidence="1">
    <location>
        <begin position="234"/>
        <end position="283"/>
    </location>
</feature>
<feature type="compositionally biased region" description="Polar residues" evidence="1">
    <location>
        <begin position="457"/>
        <end position="469"/>
    </location>
</feature>
<feature type="compositionally biased region" description="Polar residues" evidence="1">
    <location>
        <begin position="156"/>
        <end position="169"/>
    </location>
</feature>
<feature type="compositionally biased region" description="Basic and acidic residues" evidence="1">
    <location>
        <begin position="471"/>
        <end position="486"/>
    </location>
</feature>
<keyword evidence="4" id="KW-1185">Reference proteome</keyword>
<sequence>MGQQAGDNNCDVVLGTAIRHPRTGDRRSGAAEFVKENASACVTACFNELIPNVEDACRQLQQPEHQKTRLWNLYCCDSISCGVYIGGAGQSQVRESYQPSVRLILTSNSIGFFSIKDPGPPATNYCALSTSSAAAPHITINEPPILPTLRTWSTDSIGSDTIPPTGTLDTSMPSASSSTLTISSSSTSSATSTNAASSGLTEGAKAAISIFSVIAVLAITAVVLLLVRRRKRIPRSSSPSPPLITFVNRPYPIPNSDSGTPLITPPPSASSSNAPPPLTPPAKLSERKYLESALNIGAPRPPASPSVANRTFPPSPAGVPTQSEPVRRHERNNTPSVKSPAIRGASVPPQHPQSSVYSLSSRPDSSTVTVGSVHSGSATVTGPSTPPLSATRFPRTPEGPLESSVTPAGPPPSRALPAPPPNHPNSPTFSVSSVSPRSPTFPARCLARGDSPVVPIQQGNTSRPPNSISAKELRDLTESYARETRESWGSWSGVGGGGPGITSAGRKRGSAEKKGETKAGVPLQDLDLEKLSGRY</sequence>
<proteinExistence type="predicted"/>
<name>A0A553HXH8_9PEZI</name>
<feature type="region of interest" description="Disordered" evidence="1">
    <location>
        <begin position="296"/>
        <end position="535"/>
    </location>
</feature>
<evidence type="ECO:0000313" key="4">
    <source>
        <dbReference type="Proteomes" id="UP000319160"/>
    </source>
</evidence>
<keyword evidence="2" id="KW-0472">Membrane</keyword>
<feature type="compositionally biased region" description="Polar residues" evidence="1">
    <location>
        <begin position="352"/>
        <end position="364"/>
    </location>
</feature>
<evidence type="ECO:0000256" key="2">
    <source>
        <dbReference type="SAM" id="Phobius"/>
    </source>
</evidence>
<accession>A0A553HXH8</accession>
<dbReference type="OrthoDB" id="5244978at2759"/>
<gene>
    <name evidence="3" type="ORF">FHL15_006327</name>
</gene>
<organism evidence="3 4">
    <name type="scientific">Xylaria flabelliformis</name>
    <dbReference type="NCBI Taxonomy" id="2512241"/>
    <lineage>
        <taxon>Eukaryota</taxon>
        <taxon>Fungi</taxon>
        <taxon>Dikarya</taxon>
        <taxon>Ascomycota</taxon>
        <taxon>Pezizomycotina</taxon>
        <taxon>Sordariomycetes</taxon>
        <taxon>Xylariomycetidae</taxon>
        <taxon>Xylariales</taxon>
        <taxon>Xylariaceae</taxon>
        <taxon>Xylaria</taxon>
    </lineage>
</organism>
<feature type="transmembrane region" description="Helical" evidence="2">
    <location>
        <begin position="206"/>
        <end position="227"/>
    </location>
</feature>
<feature type="compositionally biased region" description="Pro residues" evidence="1">
    <location>
        <begin position="263"/>
        <end position="280"/>
    </location>
</feature>
<protein>
    <submittedName>
        <fullName evidence="3">Uncharacterized protein</fullName>
    </submittedName>
</protein>
<dbReference type="Proteomes" id="UP000319160">
    <property type="component" value="Unassembled WGS sequence"/>
</dbReference>
<feature type="region of interest" description="Disordered" evidence="1">
    <location>
        <begin position="156"/>
        <end position="197"/>
    </location>
</feature>
<feature type="compositionally biased region" description="Polar residues" evidence="1">
    <location>
        <begin position="428"/>
        <end position="438"/>
    </location>
</feature>
<evidence type="ECO:0000256" key="1">
    <source>
        <dbReference type="SAM" id="MobiDB-lite"/>
    </source>
</evidence>
<evidence type="ECO:0000313" key="3">
    <source>
        <dbReference type="EMBL" id="TRX92653.1"/>
    </source>
</evidence>
<dbReference type="STRING" id="2512241.A0A553HXH8"/>
<comment type="caution">
    <text evidence="3">The sequence shown here is derived from an EMBL/GenBank/DDBJ whole genome shotgun (WGS) entry which is preliminary data.</text>
</comment>
<keyword evidence="2" id="KW-1133">Transmembrane helix</keyword>
<feature type="compositionally biased region" description="Low complexity" evidence="1">
    <location>
        <begin position="365"/>
        <end position="382"/>
    </location>
</feature>
<dbReference type="EMBL" id="VFLP01000034">
    <property type="protein sequence ID" value="TRX92653.1"/>
    <property type="molecule type" value="Genomic_DNA"/>
</dbReference>